<dbReference type="InterPro" id="IPR001851">
    <property type="entry name" value="ABC_transp_permease"/>
</dbReference>
<dbReference type="Pfam" id="PF02653">
    <property type="entry name" value="BPD_transp_2"/>
    <property type="match status" value="1"/>
</dbReference>
<feature type="transmembrane region" description="Helical" evidence="6">
    <location>
        <begin position="222"/>
        <end position="241"/>
    </location>
</feature>
<feature type="transmembrane region" description="Helical" evidence="6">
    <location>
        <begin position="86"/>
        <end position="106"/>
    </location>
</feature>
<dbReference type="PANTHER" id="PTHR32196:SF69">
    <property type="entry name" value="BRANCHED-CHAIN AMINO ACID TRANSPORT SYSTEM, PERMEASE PROTEIN"/>
    <property type="match status" value="1"/>
</dbReference>
<keyword evidence="5 6" id="KW-0472">Membrane</keyword>
<dbReference type="Proteomes" id="UP001202402">
    <property type="component" value="Unassembled WGS sequence"/>
</dbReference>
<sequence length="306" mass="33247">MNILNFTIDVVSQGLAYSILAIGVLLTYQVLDYADLTVEGSFPLGAAAGAMCITHNINPFLSLIVAFFAGMLAGYATGFLHVKCKISSLLSGILVMTGLYSINLAVAQDQSRIVLFTYDTIFTYGDKISQNFSGELAIWIKKLWPIFILLVIVILMKLLIDWFLDTKYGFLMRIAGDNPQLISSLGQDLGHIKMNGLAISNGYAGVSGAVVSQLLRYFDVQLGAGMIVMGLASVIIGLTVFKRIKFFGFTTSVILGAITYRLTIALALNLGLPPNYMKLVMSLIFIVVLVLGNGILGKFFHRSMKG</sequence>
<organism evidence="7 8">
    <name type="scientific">Amedibacillus hominis</name>
    <dbReference type="NCBI Taxonomy" id="2897776"/>
    <lineage>
        <taxon>Bacteria</taxon>
        <taxon>Bacillati</taxon>
        <taxon>Bacillota</taxon>
        <taxon>Erysipelotrichia</taxon>
        <taxon>Erysipelotrichales</taxon>
        <taxon>Erysipelotrichaceae</taxon>
        <taxon>Amedibacillus</taxon>
    </lineage>
</organism>
<evidence type="ECO:0000256" key="2">
    <source>
        <dbReference type="ARBA" id="ARBA00022475"/>
    </source>
</evidence>
<keyword evidence="2" id="KW-1003">Cell membrane</keyword>
<evidence type="ECO:0000256" key="6">
    <source>
        <dbReference type="SAM" id="Phobius"/>
    </source>
</evidence>
<accession>A0ABS9R3Z1</accession>
<proteinExistence type="predicted"/>
<comment type="subcellular location">
    <subcellularLocation>
        <location evidence="1">Cell membrane</location>
        <topology evidence="1">Multi-pass membrane protein</topology>
    </subcellularLocation>
</comment>
<dbReference type="PANTHER" id="PTHR32196">
    <property type="entry name" value="ABC TRANSPORTER PERMEASE PROTEIN YPHD-RELATED-RELATED"/>
    <property type="match status" value="1"/>
</dbReference>
<reference evidence="7 8" key="1">
    <citation type="submission" date="2022-02" db="EMBL/GenBank/DDBJ databases">
        <title>Genome of Erysipelotrichaceae sp. nov. NSJ-176 isolated from human feces.</title>
        <authorList>
            <person name="Abdugheni R."/>
        </authorList>
    </citation>
    <scope>NUCLEOTIDE SEQUENCE [LARGE SCALE GENOMIC DNA]</scope>
    <source>
        <strain evidence="7 8">NSJ-176</strain>
    </source>
</reference>
<feature type="transmembrane region" description="Helical" evidence="6">
    <location>
        <begin position="143"/>
        <end position="164"/>
    </location>
</feature>
<evidence type="ECO:0000256" key="5">
    <source>
        <dbReference type="ARBA" id="ARBA00023136"/>
    </source>
</evidence>
<evidence type="ECO:0000256" key="3">
    <source>
        <dbReference type="ARBA" id="ARBA00022692"/>
    </source>
</evidence>
<keyword evidence="8" id="KW-1185">Reference proteome</keyword>
<evidence type="ECO:0000313" key="8">
    <source>
        <dbReference type="Proteomes" id="UP001202402"/>
    </source>
</evidence>
<keyword evidence="4 6" id="KW-1133">Transmembrane helix</keyword>
<dbReference type="CDD" id="cd06574">
    <property type="entry name" value="TM_PBP1_branched-chain-AA_like"/>
    <property type="match status" value="1"/>
</dbReference>
<keyword evidence="3 6" id="KW-0812">Transmembrane</keyword>
<evidence type="ECO:0000256" key="1">
    <source>
        <dbReference type="ARBA" id="ARBA00004651"/>
    </source>
</evidence>
<dbReference type="EMBL" id="JAKVPQ010000002">
    <property type="protein sequence ID" value="MCH4284381.1"/>
    <property type="molecule type" value="Genomic_DNA"/>
</dbReference>
<evidence type="ECO:0000256" key="4">
    <source>
        <dbReference type="ARBA" id="ARBA00022989"/>
    </source>
</evidence>
<feature type="transmembrane region" description="Helical" evidence="6">
    <location>
        <begin position="14"/>
        <end position="31"/>
    </location>
</feature>
<comment type="caution">
    <text evidence="7">The sequence shown here is derived from an EMBL/GenBank/DDBJ whole genome shotgun (WGS) entry which is preliminary data.</text>
</comment>
<name>A0ABS9R3Z1_9FIRM</name>
<gene>
    <name evidence="7" type="ORF">LQE99_04425</name>
</gene>
<protein>
    <submittedName>
        <fullName evidence="7">ABC transporter permease</fullName>
    </submittedName>
</protein>
<feature type="transmembrane region" description="Helical" evidence="6">
    <location>
        <begin position="253"/>
        <end position="273"/>
    </location>
</feature>
<evidence type="ECO:0000313" key="7">
    <source>
        <dbReference type="EMBL" id="MCH4284381.1"/>
    </source>
</evidence>
<feature type="transmembrane region" description="Helical" evidence="6">
    <location>
        <begin position="279"/>
        <end position="300"/>
    </location>
</feature>
<feature type="transmembrane region" description="Helical" evidence="6">
    <location>
        <begin position="60"/>
        <end position="80"/>
    </location>
</feature>
<dbReference type="RefSeq" id="WP_233509477.1">
    <property type="nucleotide sequence ID" value="NZ_JAKVPQ010000002.1"/>
</dbReference>